<comment type="caution">
    <text evidence="1">The sequence shown here is derived from an EMBL/GenBank/DDBJ whole genome shotgun (WGS) entry which is preliminary data.</text>
</comment>
<name>A0AAN9TNQ7_9HEMI</name>
<accession>A0AAN9TNQ7</accession>
<gene>
    <name evidence="1" type="ORF">V9T40_008533</name>
</gene>
<evidence type="ECO:0000313" key="1">
    <source>
        <dbReference type="EMBL" id="KAK7601092.1"/>
    </source>
</evidence>
<keyword evidence="2" id="KW-1185">Reference proteome</keyword>
<evidence type="ECO:0000313" key="2">
    <source>
        <dbReference type="Proteomes" id="UP001367676"/>
    </source>
</evidence>
<dbReference type="EMBL" id="JBBCAQ010000010">
    <property type="protein sequence ID" value="KAK7601092.1"/>
    <property type="molecule type" value="Genomic_DNA"/>
</dbReference>
<organism evidence="1 2">
    <name type="scientific">Parthenolecanium corni</name>
    <dbReference type="NCBI Taxonomy" id="536013"/>
    <lineage>
        <taxon>Eukaryota</taxon>
        <taxon>Metazoa</taxon>
        <taxon>Ecdysozoa</taxon>
        <taxon>Arthropoda</taxon>
        <taxon>Hexapoda</taxon>
        <taxon>Insecta</taxon>
        <taxon>Pterygota</taxon>
        <taxon>Neoptera</taxon>
        <taxon>Paraneoptera</taxon>
        <taxon>Hemiptera</taxon>
        <taxon>Sternorrhyncha</taxon>
        <taxon>Coccoidea</taxon>
        <taxon>Coccidae</taxon>
        <taxon>Parthenolecanium</taxon>
    </lineage>
</organism>
<sequence>MRQCSARRQVANQLHRPHQNPHVAIFFCNTDFFWEPVRSSSACSAIRRTNLPRLEDQYTVLQYTPAQRPRLALPHALPRILVWT</sequence>
<proteinExistence type="predicted"/>
<protein>
    <submittedName>
        <fullName evidence="1">Uncharacterized protein</fullName>
    </submittedName>
</protein>
<dbReference type="AlphaFoldDB" id="A0AAN9TNQ7"/>
<reference evidence="1 2" key="1">
    <citation type="submission" date="2024-03" db="EMBL/GenBank/DDBJ databases">
        <title>Adaptation during the transition from Ophiocordyceps entomopathogen to insect associate is accompanied by gene loss and intensified selection.</title>
        <authorList>
            <person name="Ward C.M."/>
            <person name="Onetto C.A."/>
            <person name="Borneman A.R."/>
        </authorList>
    </citation>
    <scope>NUCLEOTIDE SEQUENCE [LARGE SCALE GENOMIC DNA]</scope>
    <source>
        <strain evidence="1">AWRI1</strain>
        <tissue evidence="1">Single Adult Female</tissue>
    </source>
</reference>
<dbReference type="Proteomes" id="UP001367676">
    <property type="component" value="Unassembled WGS sequence"/>
</dbReference>